<dbReference type="PANTHER" id="PTHR30069">
    <property type="entry name" value="TONB-DEPENDENT OUTER MEMBRANE RECEPTOR"/>
    <property type="match status" value="1"/>
</dbReference>
<evidence type="ECO:0000256" key="6">
    <source>
        <dbReference type="ARBA" id="ARBA00023077"/>
    </source>
</evidence>
<keyword evidence="3 10" id="KW-1134">Transmembrane beta strand</keyword>
<evidence type="ECO:0000256" key="10">
    <source>
        <dbReference type="PROSITE-ProRule" id="PRU01360"/>
    </source>
</evidence>
<evidence type="ECO:0000256" key="1">
    <source>
        <dbReference type="ARBA" id="ARBA00004571"/>
    </source>
</evidence>
<protein>
    <submittedName>
        <fullName evidence="14">TonB-dependent receptor</fullName>
    </submittedName>
</protein>
<keyword evidence="2 10" id="KW-0813">Transport</keyword>
<evidence type="ECO:0000256" key="5">
    <source>
        <dbReference type="ARBA" id="ARBA00022729"/>
    </source>
</evidence>
<dbReference type="Gene3D" id="2.40.170.20">
    <property type="entry name" value="TonB-dependent receptor, beta-barrel domain"/>
    <property type="match status" value="1"/>
</dbReference>
<keyword evidence="8 14" id="KW-0675">Receptor</keyword>
<dbReference type="SUPFAM" id="SSF56935">
    <property type="entry name" value="Porins"/>
    <property type="match status" value="1"/>
</dbReference>
<evidence type="ECO:0000313" key="14">
    <source>
        <dbReference type="EMBL" id="MDE5419625.1"/>
    </source>
</evidence>
<name>A0ABT5VWJ1_9BACT</name>
<dbReference type="InterPro" id="IPR036942">
    <property type="entry name" value="Beta-barrel_TonB_sf"/>
</dbReference>
<dbReference type="Pfam" id="PF07715">
    <property type="entry name" value="Plug"/>
    <property type="match status" value="1"/>
</dbReference>
<gene>
    <name evidence="14" type="ORF">L3049_16660</name>
</gene>
<evidence type="ECO:0000256" key="11">
    <source>
        <dbReference type="RuleBase" id="RU003357"/>
    </source>
</evidence>
<comment type="similarity">
    <text evidence="10 11">Belongs to the TonB-dependent receptor family.</text>
</comment>
<dbReference type="Proteomes" id="UP001528920">
    <property type="component" value="Unassembled WGS sequence"/>
</dbReference>
<evidence type="ECO:0000256" key="9">
    <source>
        <dbReference type="ARBA" id="ARBA00023237"/>
    </source>
</evidence>
<evidence type="ECO:0000256" key="4">
    <source>
        <dbReference type="ARBA" id="ARBA00022692"/>
    </source>
</evidence>
<comment type="caution">
    <text evidence="14">The sequence shown here is derived from an EMBL/GenBank/DDBJ whole genome shotgun (WGS) entry which is preliminary data.</text>
</comment>
<dbReference type="EMBL" id="JAKJSC010000005">
    <property type="protein sequence ID" value="MDE5419625.1"/>
    <property type="molecule type" value="Genomic_DNA"/>
</dbReference>
<evidence type="ECO:0000256" key="2">
    <source>
        <dbReference type="ARBA" id="ARBA00022448"/>
    </source>
</evidence>
<comment type="subcellular location">
    <subcellularLocation>
        <location evidence="1 10">Cell outer membrane</location>
        <topology evidence="1 10">Multi-pass membrane protein</topology>
    </subcellularLocation>
</comment>
<dbReference type="InterPro" id="IPR012910">
    <property type="entry name" value="Plug_dom"/>
</dbReference>
<dbReference type="InterPro" id="IPR000531">
    <property type="entry name" value="Beta-barrel_TonB"/>
</dbReference>
<evidence type="ECO:0000259" key="13">
    <source>
        <dbReference type="Pfam" id="PF07715"/>
    </source>
</evidence>
<feature type="domain" description="TonB-dependent receptor-like beta-barrel" evidence="12">
    <location>
        <begin position="245"/>
        <end position="658"/>
    </location>
</feature>
<proteinExistence type="inferred from homology"/>
<evidence type="ECO:0000256" key="8">
    <source>
        <dbReference type="ARBA" id="ARBA00023170"/>
    </source>
</evidence>
<organism evidence="14 15">
    <name type="scientific">Paralabilibaculum antarcticum</name>
    <dbReference type="NCBI Taxonomy" id="2912572"/>
    <lineage>
        <taxon>Bacteria</taxon>
        <taxon>Pseudomonadati</taxon>
        <taxon>Bacteroidota</taxon>
        <taxon>Bacteroidia</taxon>
        <taxon>Marinilabiliales</taxon>
        <taxon>Marinifilaceae</taxon>
        <taxon>Paralabilibaculum</taxon>
    </lineage>
</organism>
<dbReference type="InterPro" id="IPR039426">
    <property type="entry name" value="TonB-dep_rcpt-like"/>
</dbReference>
<feature type="domain" description="TonB-dependent receptor plug" evidence="13">
    <location>
        <begin position="85"/>
        <end position="189"/>
    </location>
</feature>
<evidence type="ECO:0000313" key="15">
    <source>
        <dbReference type="Proteomes" id="UP001528920"/>
    </source>
</evidence>
<dbReference type="Gene3D" id="2.170.130.10">
    <property type="entry name" value="TonB-dependent receptor, plug domain"/>
    <property type="match status" value="1"/>
</dbReference>
<reference evidence="14 15" key="1">
    <citation type="submission" date="2022-01" db="EMBL/GenBank/DDBJ databases">
        <title>Labilibaculum sp. nov, a marine bacterium isolated from Antarctica.</title>
        <authorList>
            <person name="Dai W."/>
        </authorList>
    </citation>
    <scope>NUCLEOTIDE SEQUENCE [LARGE SCALE GENOMIC DNA]</scope>
    <source>
        <strain evidence="14 15">DW002</strain>
    </source>
</reference>
<evidence type="ECO:0000256" key="7">
    <source>
        <dbReference type="ARBA" id="ARBA00023136"/>
    </source>
</evidence>
<keyword evidence="7 10" id="KW-0472">Membrane</keyword>
<keyword evidence="5" id="KW-0732">Signal</keyword>
<keyword evidence="15" id="KW-1185">Reference proteome</keyword>
<keyword evidence="9 10" id="KW-0998">Cell outer membrane</keyword>
<dbReference type="InterPro" id="IPR037066">
    <property type="entry name" value="Plug_dom_sf"/>
</dbReference>
<keyword evidence="6 11" id="KW-0798">TonB box</keyword>
<dbReference type="PANTHER" id="PTHR30069:SF29">
    <property type="entry name" value="HEMOGLOBIN AND HEMOGLOBIN-HAPTOGLOBIN-BINDING PROTEIN 1-RELATED"/>
    <property type="match status" value="1"/>
</dbReference>
<sequence length="686" mass="78142">MEQLRIESERCSQVSRFKRWGHKGYSVFQSLKLKITIGCLVVTYLSIATFKNASAQTEIIYVNQDQKLDEVVVSALRTPVTYSQVARVVTVMERDEINAAPVQSVQDLLEHLLNVDVRQRGNHGVQADVSIRGGSFDQTMILLNGVNITDPQTGHLSMNLPVDLESIERVEILQGPGARVFGPNAFSGAINFITGTKNKNNLKLAASVGEDGFYSLSAGTTYLTGPLKSYLALSRKASDGYIENTDFTSTNLFYQGQLTTSEGDLDLQLGYNTKGFGANSFYTPAYPNQYEENKTTFASLRFSTKGKVKFTPVVYWRRHQDRFELFRSNPASWYSSHNYHLTDVYGTNLNTSFNWALGKSATGVEFRSENIWSNVLGEEMDEPMKVPGETGAFFTKQHTRTNLSYFLEHNIYFDRLTISAGIMANWNSDLGRSFNFYPGVDLSYQLKGNLKWYASLNHSLRMPTFTDLYYAGPTNIGNADLEPEEATTWESGFKFNNHLFRAHASIFYRKGTNMIDWVKQNAEDKWQSQNLTEINTLGLEFSTQLYPRVIWSEDFPLKSLKMTYGYLNMDKSSDEFISQYVLDNLKHKLSLTADHVIWGDLGASWSVSYQDREGGYLYYDKANSTYGEERSYSPFWLMDGRIYYQRPVYTLYAEASNLLDKDYYDRGNITQPGRWLRVGVKVNLDL</sequence>
<keyword evidence="4 10" id="KW-0812">Transmembrane</keyword>
<dbReference type="Pfam" id="PF00593">
    <property type="entry name" value="TonB_dep_Rec_b-barrel"/>
    <property type="match status" value="1"/>
</dbReference>
<dbReference type="PROSITE" id="PS52016">
    <property type="entry name" value="TONB_DEPENDENT_REC_3"/>
    <property type="match status" value="1"/>
</dbReference>
<evidence type="ECO:0000256" key="3">
    <source>
        <dbReference type="ARBA" id="ARBA00022452"/>
    </source>
</evidence>
<accession>A0ABT5VWJ1</accession>
<evidence type="ECO:0000259" key="12">
    <source>
        <dbReference type="Pfam" id="PF00593"/>
    </source>
</evidence>
<dbReference type="RefSeq" id="WP_275110955.1">
    <property type="nucleotide sequence ID" value="NZ_JAKJSC010000005.1"/>
</dbReference>